<keyword evidence="2 10" id="KW-0444">Lipid biosynthesis</keyword>
<dbReference type="NCBIfam" id="NF003743">
    <property type="entry name" value="PRK05340.1"/>
    <property type="match status" value="1"/>
</dbReference>
<accession>A0A809SIF2</accession>
<comment type="cofactor">
    <cofactor evidence="10">
        <name>Mn(2+)</name>
        <dbReference type="ChEBI" id="CHEBI:29035"/>
    </cofactor>
    <text evidence="10">Binds 2 Mn(2+) ions per subunit in a binuclear metal center.</text>
</comment>
<evidence type="ECO:0000313" key="13">
    <source>
        <dbReference type="Proteomes" id="UP000463939"/>
    </source>
</evidence>
<dbReference type="AlphaFoldDB" id="A0A809SIF2"/>
<name>A0A809SIF2_9PROT</name>
<feature type="binding site" evidence="10">
    <location>
        <position position="164"/>
    </location>
    <ligand>
        <name>substrate</name>
    </ligand>
</feature>
<dbReference type="InterPro" id="IPR043461">
    <property type="entry name" value="LpxH-like"/>
</dbReference>
<dbReference type="Gene3D" id="3.60.21.10">
    <property type="match status" value="1"/>
</dbReference>
<dbReference type="EMBL" id="AP021881">
    <property type="protein sequence ID" value="BBP01780.1"/>
    <property type="molecule type" value="Genomic_DNA"/>
</dbReference>
<keyword evidence="8 10" id="KW-0472">Membrane</keyword>
<sequence>MQHSHSLFISDLHLCESRPNINQQFFDFLTQTAIHADALYILGDLFEYWLGDDTLDQPLNQQVATALKQLTATGVKLYFMHGNRDFLIAQDFAVLSGATLLPDPSLIDLYGTPTLLMHGDTLCTDDVKYLAFRNQVRNPVWQHQFLAQPLATRIALAQQARKQSESDKQEKSSEIMDVNDAAVTAVLTEYNYPRLIHGHTHRSAVHNHNIDGHMCQRWVLTDWYEHGGYLRCDNQGCEFTQL</sequence>
<dbReference type="KEGG" id="sniv:SFSGTM_24880"/>
<dbReference type="GO" id="GO:0030145">
    <property type="term" value="F:manganese ion binding"/>
    <property type="evidence" value="ECO:0007669"/>
    <property type="project" value="UniProtKB-UniRule"/>
</dbReference>
<evidence type="ECO:0000256" key="6">
    <source>
        <dbReference type="ARBA" id="ARBA00022801"/>
    </source>
</evidence>
<keyword evidence="4 10" id="KW-0441">Lipid A biosynthesis</keyword>
<dbReference type="GO" id="GO:0019897">
    <property type="term" value="C:extrinsic component of plasma membrane"/>
    <property type="evidence" value="ECO:0007669"/>
    <property type="project" value="UniProtKB-UniRule"/>
</dbReference>
<evidence type="ECO:0000256" key="5">
    <source>
        <dbReference type="ARBA" id="ARBA00022723"/>
    </source>
</evidence>
<evidence type="ECO:0000256" key="4">
    <source>
        <dbReference type="ARBA" id="ARBA00022556"/>
    </source>
</evidence>
<dbReference type="InterPro" id="IPR029052">
    <property type="entry name" value="Metallo-depent_PP-like"/>
</dbReference>
<gene>
    <name evidence="10 12" type="primary">lpxH</name>
    <name evidence="12" type="ORF">SFSGTM_24880</name>
</gene>
<evidence type="ECO:0000256" key="2">
    <source>
        <dbReference type="ARBA" id="ARBA00022516"/>
    </source>
</evidence>
<keyword evidence="13" id="KW-1185">Reference proteome</keyword>
<reference evidence="13" key="1">
    <citation type="submission" date="2019-11" db="EMBL/GenBank/DDBJ databases">
        <title>Isolation and characterization of a novel species in the genus Sulfuriferula.</title>
        <authorList>
            <person name="Mochizuki J."/>
            <person name="Kojima H."/>
            <person name="Fukui M."/>
        </authorList>
    </citation>
    <scope>NUCLEOTIDE SEQUENCE [LARGE SCALE GENOMIC DNA]</scope>
    <source>
        <strain evidence="13">SGTM</strain>
    </source>
</reference>
<dbReference type="RefSeq" id="WP_162085505.1">
    <property type="nucleotide sequence ID" value="NZ_AP021881.1"/>
</dbReference>
<keyword evidence="6 10" id="KW-0378">Hydrolase</keyword>
<dbReference type="EC" id="3.6.1.54" evidence="10"/>
<dbReference type="GO" id="GO:0005737">
    <property type="term" value="C:cytoplasm"/>
    <property type="evidence" value="ECO:0007669"/>
    <property type="project" value="InterPro"/>
</dbReference>
<feature type="binding site" evidence="10">
    <location>
        <position position="44"/>
    </location>
    <ligand>
        <name>Mn(2+)</name>
        <dbReference type="ChEBI" id="CHEBI:29035"/>
        <label>1</label>
    </ligand>
</feature>
<feature type="binding site" evidence="10">
    <location>
        <position position="171"/>
    </location>
    <ligand>
        <name>substrate</name>
    </ligand>
</feature>
<feature type="binding site" evidence="10">
    <location>
        <position position="201"/>
    </location>
    <ligand>
        <name>Mn(2+)</name>
        <dbReference type="ChEBI" id="CHEBI:29035"/>
        <label>1</label>
    </ligand>
</feature>
<comment type="pathway">
    <text evidence="10">Glycolipid biosynthesis; lipid IV(A) biosynthesis; lipid IV(A) from (3R)-3-hydroxytetradecanoyl-[acyl-carrier-protein] and UDP-N-acetyl-alpha-D-glucosamine: step 4/6.</text>
</comment>
<dbReference type="PANTHER" id="PTHR34990:SF1">
    <property type="entry name" value="UDP-2,3-DIACYLGLUCOSAMINE HYDROLASE"/>
    <property type="match status" value="1"/>
</dbReference>
<evidence type="ECO:0000256" key="3">
    <source>
        <dbReference type="ARBA" id="ARBA00022519"/>
    </source>
</evidence>
<keyword evidence="7 10" id="KW-0443">Lipid metabolism</keyword>
<feature type="binding site" evidence="10">
    <location>
        <position position="168"/>
    </location>
    <ligand>
        <name>substrate</name>
    </ligand>
</feature>
<feature type="binding site" evidence="10">
    <location>
        <position position="11"/>
    </location>
    <ligand>
        <name>Mn(2+)</name>
        <dbReference type="ChEBI" id="CHEBI:29035"/>
        <label>1</label>
    </ligand>
</feature>
<keyword evidence="9 10" id="KW-0464">Manganese</keyword>
<evidence type="ECO:0000256" key="9">
    <source>
        <dbReference type="ARBA" id="ARBA00023211"/>
    </source>
</evidence>
<feature type="binding site" evidence="10">
    <location>
        <position position="44"/>
    </location>
    <ligand>
        <name>Mn(2+)</name>
        <dbReference type="ChEBI" id="CHEBI:29035"/>
        <label>2</label>
    </ligand>
</feature>
<keyword evidence="1 10" id="KW-1003">Cell membrane</keyword>
<feature type="domain" description="Calcineurin-like phosphoesterase" evidence="11">
    <location>
        <begin position="7"/>
        <end position="202"/>
    </location>
</feature>
<comment type="subcellular location">
    <subcellularLocation>
        <location evidence="10">Cell inner membrane</location>
        <topology evidence="10">Peripheral membrane protein</topology>
        <orientation evidence="10">Cytoplasmic side</orientation>
    </subcellularLocation>
</comment>
<comment type="function">
    <text evidence="10">Hydrolyzes the pyrophosphate bond of UDP-2,3-diacylglucosamine to yield 2,3-diacylglucosamine 1-phosphate (lipid X) and UMP by catalyzing the attack of water at the alpha-P atom. Involved in the biosynthesis of lipid A, a phosphorylated glycolipid that anchors the lipopolysaccharide to the outer membrane of the cell.</text>
</comment>
<feature type="binding site" evidence="10">
    <location>
        <position position="13"/>
    </location>
    <ligand>
        <name>Mn(2+)</name>
        <dbReference type="ChEBI" id="CHEBI:29035"/>
        <label>1</label>
    </ligand>
</feature>
<feature type="binding site" evidence="10">
    <location>
        <position position="199"/>
    </location>
    <ligand>
        <name>Mn(2+)</name>
        <dbReference type="ChEBI" id="CHEBI:29035"/>
        <label>2</label>
    </ligand>
</feature>
<proteinExistence type="inferred from homology"/>
<comment type="catalytic activity">
    <reaction evidence="10">
        <text>UDP-2-N,3-O-bis[(3R)-3-hydroxytetradecanoyl]-alpha-D-glucosamine + H2O = 2-N,3-O-bis[(3R)-3-hydroxytetradecanoyl]-alpha-D-glucosaminyl 1-phosphate + UMP + 2 H(+)</text>
        <dbReference type="Rhea" id="RHEA:25213"/>
        <dbReference type="ChEBI" id="CHEBI:15377"/>
        <dbReference type="ChEBI" id="CHEBI:15378"/>
        <dbReference type="ChEBI" id="CHEBI:57865"/>
        <dbReference type="ChEBI" id="CHEBI:57957"/>
        <dbReference type="ChEBI" id="CHEBI:78847"/>
        <dbReference type="EC" id="3.6.1.54"/>
    </reaction>
</comment>
<feature type="binding site" evidence="10">
    <location>
        <begin position="83"/>
        <end position="84"/>
    </location>
    <ligand>
        <name>substrate</name>
    </ligand>
</feature>
<dbReference type="Pfam" id="PF00149">
    <property type="entry name" value="Metallophos"/>
    <property type="match status" value="1"/>
</dbReference>
<evidence type="ECO:0000256" key="1">
    <source>
        <dbReference type="ARBA" id="ARBA00022475"/>
    </source>
</evidence>
<dbReference type="InterPro" id="IPR010138">
    <property type="entry name" value="UDP-diacylglucosamine_Hdrlase"/>
</dbReference>
<feature type="binding site" evidence="10">
    <location>
        <position position="83"/>
    </location>
    <ligand>
        <name>Mn(2+)</name>
        <dbReference type="ChEBI" id="CHEBI:29035"/>
        <label>2</label>
    </ligand>
</feature>
<evidence type="ECO:0000313" key="12">
    <source>
        <dbReference type="EMBL" id="BBP01780.1"/>
    </source>
</evidence>
<feature type="binding site" evidence="10">
    <location>
        <position position="199"/>
    </location>
    <ligand>
        <name>substrate</name>
    </ligand>
</feature>
<comment type="similarity">
    <text evidence="10">Belongs to the LpxH family.</text>
</comment>
<dbReference type="Proteomes" id="UP000463939">
    <property type="component" value="Chromosome"/>
</dbReference>
<dbReference type="UniPathway" id="UPA00359">
    <property type="reaction ID" value="UER00480"/>
</dbReference>
<dbReference type="PANTHER" id="PTHR34990">
    <property type="entry name" value="UDP-2,3-DIACYLGLUCOSAMINE HYDROLASE-RELATED"/>
    <property type="match status" value="1"/>
</dbReference>
<evidence type="ECO:0000256" key="10">
    <source>
        <dbReference type="HAMAP-Rule" id="MF_00575"/>
    </source>
</evidence>
<dbReference type="InterPro" id="IPR004843">
    <property type="entry name" value="Calcineurin-like_PHP"/>
</dbReference>
<feature type="binding site" evidence="10">
    <location>
        <position position="118"/>
    </location>
    <ligand>
        <name>Mn(2+)</name>
        <dbReference type="ChEBI" id="CHEBI:29035"/>
        <label>2</label>
    </ligand>
</feature>
<protein>
    <recommendedName>
        <fullName evidence="10">UDP-2,3-diacylglucosamine hydrolase</fullName>
        <ecNumber evidence="10">3.6.1.54</ecNumber>
    </recommendedName>
    <alternativeName>
        <fullName evidence="10">UDP-2,3-diacylglucosamine diphosphatase</fullName>
    </alternativeName>
</protein>
<dbReference type="CDD" id="cd07398">
    <property type="entry name" value="MPP_YbbF-LpxH"/>
    <property type="match status" value="1"/>
</dbReference>
<keyword evidence="5 10" id="KW-0479">Metal-binding</keyword>
<dbReference type="HAMAP" id="MF_00575">
    <property type="entry name" value="LpxH"/>
    <property type="match status" value="1"/>
</dbReference>
<evidence type="ECO:0000259" key="11">
    <source>
        <dbReference type="Pfam" id="PF00149"/>
    </source>
</evidence>
<dbReference type="GO" id="GO:0008758">
    <property type="term" value="F:UDP-2,3-diacylglucosamine hydrolase activity"/>
    <property type="evidence" value="ECO:0007669"/>
    <property type="project" value="UniProtKB-UniRule"/>
</dbReference>
<dbReference type="NCBIfam" id="TIGR01854">
    <property type="entry name" value="lipid_A_lpxH"/>
    <property type="match status" value="1"/>
</dbReference>
<organism evidence="12 13">
    <name type="scientific">Sulfuriferula nivalis</name>
    <dbReference type="NCBI Taxonomy" id="2675298"/>
    <lineage>
        <taxon>Bacteria</taxon>
        <taxon>Pseudomonadati</taxon>
        <taxon>Pseudomonadota</taxon>
        <taxon>Betaproteobacteria</taxon>
        <taxon>Nitrosomonadales</taxon>
        <taxon>Sulfuricellaceae</taxon>
        <taxon>Sulfuriferula</taxon>
    </lineage>
</organism>
<dbReference type="GO" id="GO:0009245">
    <property type="term" value="P:lipid A biosynthetic process"/>
    <property type="evidence" value="ECO:0007669"/>
    <property type="project" value="UniProtKB-UniRule"/>
</dbReference>
<dbReference type="SUPFAM" id="SSF56300">
    <property type="entry name" value="Metallo-dependent phosphatases"/>
    <property type="match status" value="1"/>
</dbReference>
<evidence type="ECO:0000256" key="7">
    <source>
        <dbReference type="ARBA" id="ARBA00023098"/>
    </source>
</evidence>
<keyword evidence="3 10" id="KW-0997">Cell inner membrane</keyword>
<evidence type="ECO:0000256" key="8">
    <source>
        <dbReference type="ARBA" id="ARBA00023136"/>
    </source>
</evidence>
<feature type="binding site" evidence="10">
    <location>
        <position position="126"/>
    </location>
    <ligand>
        <name>substrate</name>
    </ligand>
</feature>